<dbReference type="Pfam" id="PF04542">
    <property type="entry name" value="Sigma70_r2"/>
    <property type="match status" value="1"/>
</dbReference>
<dbReference type="GO" id="GO:0003677">
    <property type="term" value="F:DNA binding"/>
    <property type="evidence" value="ECO:0007669"/>
    <property type="project" value="InterPro"/>
</dbReference>
<comment type="caution">
    <text evidence="7">The sequence shown here is derived from an EMBL/GenBank/DDBJ whole genome shotgun (WGS) entry which is preliminary data.</text>
</comment>
<evidence type="ECO:0000256" key="3">
    <source>
        <dbReference type="ARBA" id="ARBA00023015"/>
    </source>
</evidence>
<name>A0AAW7MER6_9STAP</name>
<dbReference type="InterPro" id="IPR014284">
    <property type="entry name" value="RNA_pol_sigma-70_dom"/>
</dbReference>
<feature type="domain" description="RNA polymerase sigma-70 region 2" evidence="6">
    <location>
        <begin position="32"/>
        <end position="93"/>
    </location>
</feature>
<organism evidence="7 8">
    <name type="scientific">Staphylococcus auricularis</name>
    <dbReference type="NCBI Taxonomy" id="29379"/>
    <lineage>
        <taxon>Bacteria</taxon>
        <taxon>Bacillati</taxon>
        <taxon>Bacillota</taxon>
        <taxon>Bacilli</taxon>
        <taxon>Bacillales</taxon>
        <taxon>Staphylococcaceae</taxon>
        <taxon>Staphylococcus</taxon>
    </lineage>
</organism>
<evidence type="ECO:0000313" key="7">
    <source>
        <dbReference type="EMBL" id="MDN4533744.1"/>
    </source>
</evidence>
<dbReference type="NCBIfam" id="TIGR02937">
    <property type="entry name" value="sigma70-ECF"/>
    <property type="match status" value="1"/>
</dbReference>
<dbReference type="GO" id="GO:0006352">
    <property type="term" value="P:DNA-templated transcription initiation"/>
    <property type="evidence" value="ECO:0007669"/>
    <property type="project" value="InterPro"/>
</dbReference>
<comment type="similarity">
    <text evidence="1">Belongs to the sigma-70 factor family.</text>
</comment>
<dbReference type="InterPro" id="IPR007627">
    <property type="entry name" value="RNA_pol_sigma70_r2"/>
</dbReference>
<evidence type="ECO:0000256" key="1">
    <source>
        <dbReference type="ARBA" id="ARBA00007788"/>
    </source>
</evidence>
<dbReference type="Proteomes" id="UP001171687">
    <property type="component" value="Unassembled WGS sequence"/>
</dbReference>
<protein>
    <recommendedName>
        <fullName evidence="2">RNA polymerase sigma factor SigS</fullName>
    </recommendedName>
</protein>
<reference evidence="7" key="1">
    <citation type="submission" date="2023-07" db="EMBL/GenBank/DDBJ databases">
        <title>Evaluation of the beneficial properties of pineapple isolates.</title>
        <authorList>
            <person name="Adefiranye O."/>
        </authorList>
    </citation>
    <scope>NUCLEOTIDE SEQUENCE</scope>
    <source>
        <strain evidence="7">PAPLE_T1</strain>
    </source>
</reference>
<evidence type="ECO:0000256" key="2">
    <source>
        <dbReference type="ARBA" id="ARBA00021245"/>
    </source>
</evidence>
<dbReference type="SUPFAM" id="SSF46894">
    <property type="entry name" value="C-terminal effector domain of the bipartite response regulators"/>
    <property type="match status" value="1"/>
</dbReference>
<dbReference type="AlphaFoldDB" id="A0AAW7MER6"/>
<dbReference type="GO" id="GO:0003700">
    <property type="term" value="F:DNA-binding transcription factor activity"/>
    <property type="evidence" value="ECO:0007669"/>
    <property type="project" value="InterPro"/>
</dbReference>
<comment type="function">
    <text evidence="5">Sigma factors are initiation factors that promote the attachment of RNA polymerase to specific initiation sites and are then released. Sigma-S contributes to the protection against external stress, thus playing a role in cellular fitness and survival.</text>
</comment>
<keyword evidence="3" id="KW-0805">Transcription regulation</keyword>
<dbReference type="SUPFAM" id="SSF88946">
    <property type="entry name" value="Sigma2 domain of RNA polymerase sigma factors"/>
    <property type="match status" value="1"/>
</dbReference>
<evidence type="ECO:0000256" key="4">
    <source>
        <dbReference type="ARBA" id="ARBA00023163"/>
    </source>
</evidence>
<dbReference type="InterPro" id="IPR016032">
    <property type="entry name" value="Sig_transdc_resp-reg_C-effctor"/>
</dbReference>
<dbReference type="RefSeq" id="WP_150888492.1">
    <property type="nucleotide sequence ID" value="NZ_CAKZJA010000012.1"/>
</dbReference>
<dbReference type="InterPro" id="IPR013325">
    <property type="entry name" value="RNA_pol_sigma_r2"/>
</dbReference>
<gene>
    <name evidence="7" type="ORF">QYH67_09255</name>
</gene>
<proteinExistence type="inferred from homology"/>
<dbReference type="Gene3D" id="1.10.10.10">
    <property type="entry name" value="Winged helix-like DNA-binding domain superfamily/Winged helix DNA-binding domain"/>
    <property type="match status" value="1"/>
</dbReference>
<keyword evidence="4" id="KW-0804">Transcription</keyword>
<evidence type="ECO:0000259" key="6">
    <source>
        <dbReference type="Pfam" id="PF04542"/>
    </source>
</evidence>
<sequence length="194" mass="22815">MAQSLEHTSDTKTVSTASRNALLDQILPIVEPMIKQRLNHYEINANDREDVYQDIMLKMIKMADHFQLDQSTPLEHYVNKMIKSVKCDYVRRKVAQQKRQQLLINEYIVDYRTRCTMKPLERQLELQELQQLFSHLGALSQIERNVVECLLNDYKPREIAAQTALSDKTVYNAIQRSKLKLQKSMKNYISERDA</sequence>
<dbReference type="Gene3D" id="1.10.1740.10">
    <property type="match status" value="1"/>
</dbReference>
<evidence type="ECO:0000256" key="5">
    <source>
        <dbReference type="ARBA" id="ARBA00024701"/>
    </source>
</evidence>
<accession>A0AAW7MER6</accession>
<evidence type="ECO:0000313" key="8">
    <source>
        <dbReference type="Proteomes" id="UP001171687"/>
    </source>
</evidence>
<dbReference type="InterPro" id="IPR036388">
    <property type="entry name" value="WH-like_DNA-bd_sf"/>
</dbReference>
<dbReference type="EMBL" id="JAUHQC010000011">
    <property type="protein sequence ID" value="MDN4533744.1"/>
    <property type="molecule type" value="Genomic_DNA"/>
</dbReference>